<gene>
    <name evidence="8" type="ORF">B0H67DRAFT_538351</name>
</gene>
<feature type="region of interest" description="Disordered" evidence="6">
    <location>
        <begin position="1"/>
        <end position="51"/>
    </location>
</feature>
<dbReference type="InterPro" id="IPR040260">
    <property type="entry name" value="RFA2-like"/>
</dbReference>
<dbReference type="EMBL" id="JAUKUA010000004">
    <property type="protein sequence ID" value="KAK0715721.1"/>
    <property type="molecule type" value="Genomic_DNA"/>
</dbReference>
<dbReference type="Gene3D" id="2.40.50.140">
    <property type="entry name" value="Nucleic acid-binding proteins"/>
    <property type="match status" value="1"/>
</dbReference>
<dbReference type="InterPro" id="IPR012340">
    <property type="entry name" value="NA-bd_OB-fold"/>
</dbReference>
<feature type="compositionally biased region" description="Gly residues" evidence="6">
    <location>
        <begin position="1"/>
        <end position="13"/>
    </location>
</feature>
<reference evidence="8" key="1">
    <citation type="submission" date="2023-06" db="EMBL/GenBank/DDBJ databases">
        <title>Genome-scale phylogeny and comparative genomics of the fungal order Sordariales.</title>
        <authorList>
            <consortium name="Lawrence Berkeley National Laboratory"/>
            <person name="Hensen N."/>
            <person name="Bonometti L."/>
            <person name="Westerberg I."/>
            <person name="Brannstrom I.O."/>
            <person name="Guillou S."/>
            <person name="Cros-Aarteil S."/>
            <person name="Calhoun S."/>
            <person name="Haridas S."/>
            <person name="Kuo A."/>
            <person name="Mondo S."/>
            <person name="Pangilinan J."/>
            <person name="Riley R."/>
            <person name="Labutti K."/>
            <person name="Andreopoulos B."/>
            <person name="Lipzen A."/>
            <person name="Chen C."/>
            <person name="Yanf M."/>
            <person name="Daum C."/>
            <person name="Ng V."/>
            <person name="Clum A."/>
            <person name="Steindorff A."/>
            <person name="Ohm R."/>
            <person name="Martin F."/>
            <person name="Silar P."/>
            <person name="Natvig D."/>
            <person name="Lalanne C."/>
            <person name="Gautier V."/>
            <person name="Ament-Velasquez S.L."/>
            <person name="Kruys A."/>
            <person name="Hutchinson M.I."/>
            <person name="Powell A.J."/>
            <person name="Barry K."/>
            <person name="Miller A.N."/>
            <person name="Grigoriev I.V."/>
            <person name="Debuchy R."/>
            <person name="Gladieux P."/>
            <person name="Thoren M.H."/>
            <person name="Johannesson H."/>
        </authorList>
    </citation>
    <scope>NUCLEOTIDE SEQUENCE</scope>
    <source>
        <strain evidence="8">SMH4607-1</strain>
    </source>
</reference>
<dbReference type="GO" id="GO:0003697">
    <property type="term" value="F:single-stranded DNA binding"/>
    <property type="evidence" value="ECO:0007669"/>
    <property type="project" value="TreeGrafter"/>
</dbReference>
<dbReference type="PIRSF" id="PIRSF036949">
    <property type="entry name" value="RPA32"/>
    <property type="match status" value="1"/>
</dbReference>
<dbReference type="InterPro" id="IPR036390">
    <property type="entry name" value="WH_DNA-bd_sf"/>
</dbReference>
<sequence>MANYGGGSGGGGYARTTTYGTQGGDDGGGFVGGSQQGSQGGQGGSKYDNDSLRPVTIKQLVDSKEDYPGGDLKIDGLGVTQITLVGQVRAINAQTTNITYRIDDGTGVTDVKKWVDAGAGGDDDESAGGASKGFALDTYVRIFGRLTTFNSKKHVGAHFIRAIDDFNEVNYHLLEAAYVHLALIKGPQAGGDGSATGGGAGDDSMFVDGGYGGGAATTGTGGAGGGSAVPSRVSACSRNAQNFYKFLSESVGGGEGVQLNAIVAGTGLSAREVLTAADELLGTGLIYTTIDDETWAILDY</sequence>
<dbReference type="InterPro" id="IPR014892">
    <property type="entry name" value="RPA_C"/>
</dbReference>
<dbReference type="GO" id="GO:0000781">
    <property type="term" value="C:chromosome, telomeric region"/>
    <property type="evidence" value="ECO:0007669"/>
    <property type="project" value="TreeGrafter"/>
</dbReference>
<dbReference type="PANTHER" id="PTHR13989">
    <property type="entry name" value="REPLICATION PROTEIN A-RELATED"/>
    <property type="match status" value="1"/>
</dbReference>
<organism evidence="8 9">
    <name type="scientific">Lasiosphaeris hirsuta</name>
    <dbReference type="NCBI Taxonomy" id="260670"/>
    <lineage>
        <taxon>Eukaryota</taxon>
        <taxon>Fungi</taxon>
        <taxon>Dikarya</taxon>
        <taxon>Ascomycota</taxon>
        <taxon>Pezizomycotina</taxon>
        <taxon>Sordariomycetes</taxon>
        <taxon>Sordariomycetidae</taxon>
        <taxon>Sordariales</taxon>
        <taxon>Lasiosphaeriaceae</taxon>
        <taxon>Lasiosphaeris</taxon>
    </lineage>
</organism>
<dbReference type="GO" id="GO:0006260">
    <property type="term" value="P:DNA replication"/>
    <property type="evidence" value="ECO:0007669"/>
    <property type="project" value="UniProtKB-KW"/>
</dbReference>
<evidence type="ECO:0000259" key="7">
    <source>
        <dbReference type="Pfam" id="PF08784"/>
    </source>
</evidence>
<evidence type="ECO:0000256" key="6">
    <source>
        <dbReference type="SAM" id="MobiDB-lite"/>
    </source>
</evidence>
<dbReference type="GO" id="GO:0006289">
    <property type="term" value="P:nucleotide-excision repair"/>
    <property type="evidence" value="ECO:0007669"/>
    <property type="project" value="TreeGrafter"/>
</dbReference>
<dbReference type="Pfam" id="PF08784">
    <property type="entry name" value="RPA_C"/>
    <property type="match status" value="1"/>
</dbReference>
<feature type="domain" description="Replication protein A C-terminal" evidence="7">
    <location>
        <begin position="197"/>
        <end position="293"/>
    </location>
</feature>
<dbReference type="GO" id="GO:0000724">
    <property type="term" value="P:double-strand break repair via homologous recombination"/>
    <property type="evidence" value="ECO:0007669"/>
    <property type="project" value="TreeGrafter"/>
</dbReference>
<evidence type="ECO:0000256" key="1">
    <source>
        <dbReference type="ARBA" id="ARBA00004123"/>
    </source>
</evidence>
<dbReference type="AlphaFoldDB" id="A0AA40AH17"/>
<evidence type="ECO:0000313" key="8">
    <source>
        <dbReference type="EMBL" id="KAK0715721.1"/>
    </source>
</evidence>
<keyword evidence="5" id="KW-0539">Nucleus</keyword>
<name>A0AA40AH17_9PEZI</name>
<keyword evidence="4" id="KW-0238">DNA-binding</keyword>
<dbReference type="SUPFAM" id="SSF50249">
    <property type="entry name" value="Nucleic acid-binding proteins"/>
    <property type="match status" value="1"/>
</dbReference>
<keyword evidence="3" id="KW-0235">DNA replication</keyword>
<dbReference type="PANTHER" id="PTHR13989:SF16">
    <property type="entry name" value="REPLICATION PROTEIN A2"/>
    <property type="match status" value="1"/>
</dbReference>
<dbReference type="GO" id="GO:0035861">
    <property type="term" value="C:site of double-strand break"/>
    <property type="evidence" value="ECO:0007669"/>
    <property type="project" value="TreeGrafter"/>
</dbReference>
<keyword evidence="9" id="KW-1185">Reference proteome</keyword>
<dbReference type="Proteomes" id="UP001172102">
    <property type="component" value="Unassembled WGS sequence"/>
</dbReference>
<evidence type="ECO:0000256" key="3">
    <source>
        <dbReference type="ARBA" id="ARBA00022705"/>
    </source>
</evidence>
<protein>
    <recommendedName>
        <fullName evidence="7">Replication protein A C-terminal domain-containing protein</fullName>
    </recommendedName>
</protein>
<accession>A0AA40AH17</accession>
<evidence type="ECO:0000256" key="2">
    <source>
        <dbReference type="ARBA" id="ARBA00007815"/>
    </source>
</evidence>
<comment type="similarity">
    <text evidence="2">Belongs to the replication factor A protein 2 family.</text>
</comment>
<feature type="compositionally biased region" description="Gly residues" evidence="6">
    <location>
        <begin position="21"/>
        <end position="44"/>
    </location>
</feature>
<proteinExistence type="inferred from homology"/>
<dbReference type="InterPro" id="IPR036388">
    <property type="entry name" value="WH-like_DNA-bd_sf"/>
</dbReference>
<dbReference type="Gene3D" id="1.10.10.10">
    <property type="entry name" value="Winged helix-like DNA-binding domain superfamily/Winged helix DNA-binding domain"/>
    <property type="match status" value="1"/>
</dbReference>
<dbReference type="CDD" id="cd04478">
    <property type="entry name" value="RPA2_DBD_D"/>
    <property type="match status" value="1"/>
</dbReference>
<evidence type="ECO:0000256" key="5">
    <source>
        <dbReference type="ARBA" id="ARBA00023242"/>
    </source>
</evidence>
<dbReference type="GO" id="GO:0005662">
    <property type="term" value="C:DNA replication factor A complex"/>
    <property type="evidence" value="ECO:0007669"/>
    <property type="project" value="TreeGrafter"/>
</dbReference>
<comment type="caution">
    <text evidence="8">The sequence shown here is derived from an EMBL/GenBank/DDBJ whole genome shotgun (WGS) entry which is preliminary data.</text>
</comment>
<dbReference type="InterPro" id="IPR014646">
    <property type="entry name" value="Rfa2/RPA32"/>
</dbReference>
<evidence type="ECO:0000256" key="4">
    <source>
        <dbReference type="ARBA" id="ARBA00023125"/>
    </source>
</evidence>
<comment type="subcellular location">
    <subcellularLocation>
        <location evidence="1">Nucleus</location>
    </subcellularLocation>
</comment>
<evidence type="ECO:0000313" key="9">
    <source>
        <dbReference type="Proteomes" id="UP001172102"/>
    </source>
</evidence>
<dbReference type="SUPFAM" id="SSF46785">
    <property type="entry name" value="Winged helix' DNA-binding domain"/>
    <property type="match status" value="1"/>
</dbReference>